<dbReference type="Proteomes" id="UP001642464">
    <property type="component" value="Unassembled WGS sequence"/>
</dbReference>
<gene>
    <name evidence="1" type="ORF">SCF082_LOCUS24032</name>
</gene>
<evidence type="ECO:0000313" key="1">
    <source>
        <dbReference type="EMBL" id="CAK9041654.1"/>
    </source>
</evidence>
<evidence type="ECO:0000313" key="2">
    <source>
        <dbReference type="Proteomes" id="UP001642464"/>
    </source>
</evidence>
<reference evidence="1 2" key="1">
    <citation type="submission" date="2024-02" db="EMBL/GenBank/DDBJ databases">
        <authorList>
            <person name="Chen Y."/>
            <person name="Shah S."/>
            <person name="Dougan E. K."/>
            <person name="Thang M."/>
            <person name="Chan C."/>
        </authorList>
    </citation>
    <scope>NUCLEOTIDE SEQUENCE [LARGE SCALE GENOMIC DNA]</scope>
</reference>
<organism evidence="1 2">
    <name type="scientific">Durusdinium trenchii</name>
    <dbReference type="NCBI Taxonomy" id="1381693"/>
    <lineage>
        <taxon>Eukaryota</taxon>
        <taxon>Sar</taxon>
        <taxon>Alveolata</taxon>
        <taxon>Dinophyceae</taxon>
        <taxon>Suessiales</taxon>
        <taxon>Symbiodiniaceae</taxon>
        <taxon>Durusdinium</taxon>
    </lineage>
</organism>
<proteinExistence type="predicted"/>
<comment type="caution">
    <text evidence="1">The sequence shown here is derived from an EMBL/GenBank/DDBJ whole genome shotgun (WGS) entry which is preliminary data.</text>
</comment>
<name>A0ABP0LR31_9DINO</name>
<accession>A0ABP0LR31</accession>
<dbReference type="EMBL" id="CAXAMM010017669">
    <property type="protein sequence ID" value="CAK9041654.1"/>
    <property type="molecule type" value="Genomic_DNA"/>
</dbReference>
<protein>
    <submittedName>
        <fullName evidence="1">Uncharacterized protein</fullName>
    </submittedName>
</protein>
<keyword evidence="2" id="KW-1185">Reference proteome</keyword>
<sequence length="611" mass="69299">MSFTKHIEERAAKNVIKQQCFRIWLVWTSTLMLVFSGLTIPLLGLLTSPFVFGFACLLLLAPAACRAKSLTEPILYPATVLMPTHASLLGLGPESKPARFFYTVSLPLRFLAGASLMAFPYWNSFVEDVEGPVSGGIRAIQQQLSGETKDETFRCCRQTYLDAKTACEHVLSAHRSCYEGGYWILNDYYVTHDVYLYGYGEANNTYTPDDYRNINRCNQLFEDPTCTKQLSQILRHLVHNDSDFDWIGHCNFESLKFPYYIMLEHWVRLLEPGHGCYQPKPMVDCLKDFRQNHYEMRWTMAPACQVVTDDAMTRFCSIMSQLPPYLLCELADSKLADFEPVGWSWHWAGRLSDFYGCLQSSQLLRASQCLNVPKFRESSKFLGDVGAIVFEIVGYTVSLSPALAVVLLMISCCVSRTRNDVDVAVRVAVDDEVQRLQEELEKNKTAQLSTFAYVLLRVDLVLVSMDMFGDILAVFTWISTGHVWFGIFQILVILRSVPGIVLLQREQGLVKEVRDSLKANTLTDGLYNLMLQEKTIEGVLTSLLLAYGLMHTFDSQLAFYVTTAKWALSLRSVTNGCFIQFHLAPGDAQTRPFLATLPAWPLGRRYHLDTE</sequence>